<accession>A0AAD5WEH7</accession>
<dbReference type="Proteomes" id="UP001196413">
    <property type="component" value="Unassembled WGS sequence"/>
</dbReference>
<gene>
    <name evidence="1" type="ORF">KIN20_028123</name>
</gene>
<dbReference type="EMBL" id="JAHQIW010005826">
    <property type="protein sequence ID" value="KAJ1367251.1"/>
    <property type="molecule type" value="Genomic_DNA"/>
</dbReference>
<organism evidence="1 2">
    <name type="scientific">Parelaphostrongylus tenuis</name>
    <name type="common">Meningeal worm</name>
    <dbReference type="NCBI Taxonomy" id="148309"/>
    <lineage>
        <taxon>Eukaryota</taxon>
        <taxon>Metazoa</taxon>
        <taxon>Ecdysozoa</taxon>
        <taxon>Nematoda</taxon>
        <taxon>Chromadorea</taxon>
        <taxon>Rhabditida</taxon>
        <taxon>Rhabditina</taxon>
        <taxon>Rhabditomorpha</taxon>
        <taxon>Strongyloidea</taxon>
        <taxon>Metastrongylidae</taxon>
        <taxon>Parelaphostrongylus</taxon>
    </lineage>
</organism>
<sequence length="89" mass="10361">MDGIQQGYKTRHNDMQPPKCDGVFMICTKDIRDHCFERIDQTNLFFDAVHVGSLTRNYTASASDSATPENLMILWLIIINDVHWENPRY</sequence>
<dbReference type="AlphaFoldDB" id="A0AAD5WEH7"/>
<protein>
    <submittedName>
        <fullName evidence="1">Uncharacterized protein</fullName>
    </submittedName>
</protein>
<evidence type="ECO:0000313" key="1">
    <source>
        <dbReference type="EMBL" id="KAJ1367251.1"/>
    </source>
</evidence>
<keyword evidence="2" id="KW-1185">Reference proteome</keyword>
<reference evidence="1" key="1">
    <citation type="submission" date="2021-06" db="EMBL/GenBank/DDBJ databases">
        <title>Parelaphostrongylus tenuis whole genome reference sequence.</title>
        <authorList>
            <person name="Garwood T.J."/>
            <person name="Larsen P.A."/>
            <person name="Fountain-Jones N.M."/>
            <person name="Garbe J.R."/>
            <person name="Macchietto M.G."/>
            <person name="Kania S.A."/>
            <person name="Gerhold R.W."/>
            <person name="Richards J.E."/>
            <person name="Wolf T.M."/>
        </authorList>
    </citation>
    <scope>NUCLEOTIDE SEQUENCE</scope>
    <source>
        <strain evidence="1">MNPRO001-30</strain>
        <tissue evidence="1">Meninges</tissue>
    </source>
</reference>
<name>A0AAD5WEH7_PARTN</name>
<proteinExistence type="predicted"/>
<comment type="caution">
    <text evidence="1">The sequence shown here is derived from an EMBL/GenBank/DDBJ whole genome shotgun (WGS) entry which is preliminary data.</text>
</comment>
<evidence type="ECO:0000313" key="2">
    <source>
        <dbReference type="Proteomes" id="UP001196413"/>
    </source>
</evidence>